<organism evidence="1 2">
    <name type="scientific">Marmota monax</name>
    <name type="common">Woodchuck</name>
    <dbReference type="NCBI Taxonomy" id="9995"/>
    <lineage>
        <taxon>Eukaryota</taxon>
        <taxon>Metazoa</taxon>
        <taxon>Chordata</taxon>
        <taxon>Craniata</taxon>
        <taxon>Vertebrata</taxon>
        <taxon>Euteleostomi</taxon>
        <taxon>Mammalia</taxon>
        <taxon>Eutheria</taxon>
        <taxon>Euarchontoglires</taxon>
        <taxon>Glires</taxon>
        <taxon>Rodentia</taxon>
        <taxon>Sciuromorpha</taxon>
        <taxon>Sciuridae</taxon>
        <taxon>Xerinae</taxon>
        <taxon>Marmotini</taxon>
        <taxon>Marmota</taxon>
    </lineage>
</organism>
<feature type="non-terminal residue" evidence="1">
    <location>
        <position position="1"/>
    </location>
</feature>
<dbReference type="Proteomes" id="UP000335636">
    <property type="component" value="Unassembled WGS sequence"/>
</dbReference>
<accession>A0A5E4BT47</accession>
<protein>
    <submittedName>
        <fullName evidence="1">Uncharacterized protein</fullName>
    </submittedName>
</protein>
<name>A0A5E4BT47_MARMO</name>
<sequence>KRGALKSPLVPEWNPCPTHTGPSNAIIGYLDLNTSFTHAFKTISCRRVTDVWAGGLEGVIRDISHRAGNPTAGRQKLTRFTEMTYSNMPI</sequence>
<dbReference type="EMBL" id="CABDUW010000588">
    <property type="protein sequence ID" value="VTJ71802.1"/>
    <property type="molecule type" value="Genomic_DNA"/>
</dbReference>
<comment type="caution">
    <text evidence="1">The sequence shown here is derived from an EMBL/GenBank/DDBJ whole genome shotgun (WGS) entry which is preliminary data.</text>
</comment>
<proteinExistence type="predicted"/>
<evidence type="ECO:0000313" key="1">
    <source>
        <dbReference type="EMBL" id="VTJ71802.1"/>
    </source>
</evidence>
<evidence type="ECO:0000313" key="2">
    <source>
        <dbReference type="Proteomes" id="UP000335636"/>
    </source>
</evidence>
<reference evidence="1" key="1">
    <citation type="submission" date="2019-04" db="EMBL/GenBank/DDBJ databases">
        <authorList>
            <person name="Alioto T."/>
            <person name="Alioto T."/>
        </authorList>
    </citation>
    <scope>NUCLEOTIDE SEQUENCE [LARGE SCALE GENOMIC DNA]</scope>
</reference>
<dbReference type="AlphaFoldDB" id="A0A5E4BT47"/>
<keyword evidence="2" id="KW-1185">Reference proteome</keyword>
<gene>
    <name evidence="1" type="ORF">MONAX_5E031060</name>
</gene>